<proteinExistence type="predicted"/>
<evidence type="ECO:0000313" key="1">
    <source>
        <dbReference type="EMBL" id="MED6118643.1"/>
    </source>
</evidence>
<gene>
    <name evidence="1" type="ORF">PIB30_004693</name>
</gene>
<protein>
    <submittedName>
        <fullName evidence="1">Uncharacterized protein</fullName>
    </submittedName>
</protein>
<reference evidence="1 2" key="1">
    <citation type="journal article" date="2023" name="Plants (Basel)">
        <title>Bridging the Gap: Combining Genomics and Transcriptomics Approaches to Understand Stylosanthes scabra, an Orphan Legume from the Brazilian Caatinga.</title>
        <authorList>
            <person name="Ferreira-Neto J.R.C."/>
            <person name="da Silva M.D."/>
            <person name="Binneck E."/>
            <person name="de Melo N.F."/>
            <person name="da Silva R.H."/>
            <person name="de Melo A.L.T.M."/>
            <person name="Pandolfi V."/>
            <person name="Bustamante F.O."/>
            <person name="Brasileiro-Vidal A.C."/>
            <person name="Benko-Iseppon A.M."/>
        </authorList>
    </citation>
    <scope>NUCLEOTIDE SEQUENCE [LARGE SCALE GENOMIC DNA]</scope>
    <source>
        <tissue evidence="1">Leaves</tissue>
    </source>
</reference>
<evidence type="ECO:0000313" key="2">
    <source>
        <dbReference type="Proteomes" id="UP001341840"/>
    </source>
</evidence>
<dbReference type="Proteomes" id="UP001341840">
    <property type="component" value="Unassembled WGS sequence"/>
</dbReference>
<comment type="caution">
    <text evidence="1">The sequence shown here is derived from an EMBL/GenBank/DDBJ whole genome shotgun (WGS) entry which is preliminary data.</text>
</comment>
<dbReference type="EMBL" id="JASCZI010030217">
    <property type="protein sequence ID" value="MED6118643.1"/>
    <property type="molecule type" value="Genomic_DNA"/>
</dbReference>
<keyword evidence="2" id="KW-1185">Reference proteome</keyword>
<organism evidence="1 2">
    <name type="scientific">Stylosanthes scabra</name>
    <dbReference type="NCBI Taxonomy" id="79078"/>
    <lineage>
        <taxon>Eukaryota</taxon>
        <taxon>Viridiplantae</taxon>
        <taxon>Streptophyta</taxon>
        <taxon>Embryophyta</taxon>
        <taxon>Tracheophyta</taxon>
        <taxon>Spermatophyta</taxon>
        <taxon>Magnoliopsida</taxon>
        <taxon>eudicotyledons</taxon>
        <taxon>Gunneridae</taxon>
        <taxon>Pentapetalae</taxon>
        <taxon>rosids</taxon>
        <taxon>fabids</taxon>
        <taxon>Fabales</taxon>
        <taxon>Fabaceae</taxon>
        <taxon>Papilionoideae</taxon>
        <taxon>50 kb inversion clade</taxon>
        <taxon>dalbergioids sensu lato</taxon>
        <taxon>Dalbergieae</taxon>
        <taxon>Pterocarpus clade</taxon>
        <taxon>Stylosanthes</taxon>
    </lineage>
</organism>
<accession>A0ABU6R3E2</accession>
<name>A0ABU6R3E2_9FABA</name>
<sequence length="94" mass="9797">MAAPEDDTMVMSIAVVSQSTRAVEGYHLKPGIGSNSSAVVAVTIVASIVGKFWEDGEGHSSSVALMASTQDLVTALTPSTLATNFVRDRRNSIS</sequence>